<organism evidence="1 2">
    <name type="scientific">Sandaracinus amylolyticus</name>
    <dbReference type="NCBI Taxonomy" id="927083"/>
    <lineage>
        <taxon>Bacteria</taxon>
        <taxon>Pseudomonadati</taxon>
        <taxon>Myxococcota</taxon>
        <taxon>Polyangia</taxon>
        <taxon>Polyangiales</taxon>
        <taxon>Sandaracinaceae</taxon>
        <taxon>Sandaracinus</taxon>
    </lineage>
</organism>
<evidence type="ECO:0000313" key="1">
    <source>
        <dbReference type="EMBL" id="AKF07456.1"/>
    </source>
</evidence>
<dbReference type="KEGG" id="samy:DB32_004605"/>
<keyword evidence="2" id="KW-1185">Reference proteome</keyword>
<dbReference type="InterPro" id="IPR016024">
    <property type="entry name" value="ARM-type_fold"/>
</dbReference>
<dbReference type="EMBL" id="CP011125">
    <property type="protein sequence ID" value="AKF07456.1"/>
    <property type="molecule type" value="Genomic_DNA"/>
</dbReference>
<name>A0A0F6W4R9_9BACT</name>
<dbReference type="SUPFAM" id="SSF48371">
    <property type="entry name" value="ARM repeat"/>
    <property type="match status" value="1"/>
</dbReference>
<evidence type="ECO:0008006" key="3">
    <source>
        <dbReference type="Google" id="ProtNLM"/>
    </source>
</evidence>
<protein>
    <recommendedName>
        <fullName evidence="3">HEAT repeat protein</fullName>
    </recommendedName>
</protein>
<gene>
    <name evidence="1" type="ORF">DB32_004605</name>
</gene>
<evidence type="ECO:0000313" key="2">
    <source>
        <dbReference type="Proteomes" id="UP000034883"/>
    </source>
</evidence>
<dbReference type="PROSITE" id="PS50077">
    <property type="entry name" value="HEAT_REPEAT"/>
    <property type="match status" value="1"/>
</dbReference>
<reference evidence="1 2" key="1">
    <citation type="submission" date="2015-03" db="EMBL/GenBank/DDBJ databases">
        <title>Genome assembly of Sandaracinus amylolyticus DSM 53668.</title>
        <authorList>
            <person name="Sharma G."/>
            <person name="Subramanian S."/>
        </authorList>
    </citation>
    <scope>NUCLEOTIDE SEQUENCE [LARGE SCALE GENOMIC DNA]</scope>
    <source>
        <strain evidence="1 2">DSM 53668</strain>
    </source>
</reference>
<dbReference type="AlphaFoldDB" id="A0A0F6W4R9"/>
<sequence length="499" mass="54762">MRAEDAIVALVPFAAARSWPARDAGDRARFDAISAIAEGALAALVDRVPSHAWIAIDAKVRATRWSPHEHRARERWLAITPDAVRASASLLALASLSLHASGYVREAALVELMAYREEALPWIVLRTVDWVAPVRARAAGIVRDHLRRERASALLGVLPLALRLLAFSRVDAGPVVDGVVATVRASPEDALRAGVEHRSASVRRALVELLDHPSRELVDLALHDRDSGVRSRVARHVGTEPADAARRALLRRDPLARLRVRGIELELDASPSTVVPVLHAALRDPERRVRDLALSALASRGERVDLAAIHRREIVAGRISRGAIRVLGDHGVASDWELLVPALDASPKLARAALGAMRRLDRSATREIRLMLVDDPRPKLSRDAMLSLAGQIWAEDERWIRAYLRSPHVHVRAHAARLAIQLGGWAPPLVLLEIASDPEIRMTVEHALASWLGRRWRAGAAPSPEDARALRDLLARTSISRPLRDSLRSLVDFLSPGAR</sequence>
<dbReference type="Proteomes" id="UP000034883">
    <property type="component" value="Chromosome"/>
</dbReference>
<dbReference type="STRING" id="927083.DB32_004605"/>
<dbReference type="InterPro" id="IPR021133">
    <property type="entry name" value="HEAT_type_2"/>
</dbReference>
<accession>A0A0F6W4R9</accession>
<proteinExistence type="predicted"/>